<evidence type="ECO:0000313" key="12">
    <source>
        <dbReference type="Proteomes" id="UP000037800"/>
    </source>
</evidence>
<comment type="caution">
    <text evidence="11">The sequence shown here is derived from an EMBL/GenBank/DDBJ whole genome shotgun (WGS) entry which is preliminary data.</text>
</comment>
<comment type="function">
    <text evidence="1">Needed for flagellar regrowth and assembly.</text>
</comment>
<evidence type="ECO:0000313" key="13">
    <source>
        <dbReference type="Proteomes" id="UP000037997"/>
    </source>
</evidence>
<keyword evidence="8" id="KW-0175">Coiled coil</keyword>
<comment type="similarity">
    <text evidence="2">Belongs to the FliH family.</text>
</comment>
<keyword evidence="5" id="KW-1005">Bacterial flagellum biogenesis</keyword>
<dbReference type="EMBL" id="JNOC01000016">
    <property type="protein sequence ID" value="KPH56239.1"/>
    <property type="molecule type" value="Genomic_DNA"/>
</dbReference>
<feature type="coiled-coil region" evidence="8">
    <location>
        <begin position="90"/>
        <end position="155"/>
    </location>
</feature>
<dbReference type="Proteomes" id="UP000037800">
    <property type="component" value="Unassembled WGS sequence"/>
</dbReference>
<dbReference type="NCBIfam" id="NF005196">
    <property type="entry name" value="PRK06669.1-1"/>
    <property type="match status" value="1"/>
</dbReference>
<dbReference type="GO" id="GO:0005829">
    <property type="term" value="C:cytosol"/>
    <property type="evidence" value="ECO:0007669"/>
    <property type="project" value="TreeGrafter"/>
</dbReference>
<evidence type="ECO:0000256" key="8">
    <source>
        <dbReference type="SAM" id="Coils"/>
    </source>
</evidence>
<keyword evidence="11" id="KW-0282">Flagellum</keyword>
<dbReference type="PANTHER" id="PTHR34982:SF1">
    <property type="entry name" value="FLAGELLAR ASSEMBLY PROTEIN FLIH"/>
    <property type="match status" value="1"/>
</dbReference>
<evidence type="ECO:0000256" key="4">
    <source>
        <dbReference type="ARBA" id="ARBA00022448"/>
    </source>
</evidence>
<dbReference type="Pfam" id="PF02108">
    <property type="entry name" value="FliH"/>
    <property type="match status" value="1"/>
</dbReference>
<keyword evidence="4" id="KW-0813">Transport</keyword>
<gene>
    <name evidence="11" type="ORF">HPU229334_02260</name>
    <name evidence="10" type="ORF">HPU229336_08315</name>
</gene>
<evidence type="ECO:0000313" key="11">
    <source>
        <dbReference type="EMBL" id="KPH56239.1"/>
    </source>
</evidence>
<name>A0A0N1MP38_9HELI</name>
<organism evidence="11 13">
    <name type="scientific">Helicobacter pullorum</name>
    <dbReference type="NCBI Taxonomy" id="35818"/>
    <lineage>
        <taxon>Bacteria</taxon>
        <taxon>Pseudomonadati</taxon>
        <taxon>Campylobacterota</taxon>
        <taxon>Epsilonproteobacteria</taxon>
        <taxon>Campylobacterales</taxon>
        <taxon>Helicobacteraceae</taxon>
        <taxon>Helicobacter</taxon>
    </lineage>
</organism>
<evidence type="ECO:0000256" key="3">
    <source>
        <dbReference type="ARBA" id="ARBA00016507"/>
    </source>
</evidence>
<dbReference type="GO" id="GO:0044781">
    <property type="term" value="P:bacterial-type flagellum organization"/>
    <property type="evidence" value="ECO:0007669"/>
    <property type="project" value="UniProtKB-KW"/>
</dbReference>
<keyword evidence="7" id="KW-1006">Bacterial flagellum protein export</keyword>
<dbReference type="GO" id="GO:0015031">
    <property type="term" value="P:protein transport"/>
    <property type="evidence" value="ECO:0007669"/>
    <property type="project" value="UniProtKB-KW"/>
</dbReference>
<evidence type="ECO:0000256" key="5">
    <source>
        <dbReference type="ARBA" id="ARBA00022795"/>
    </source>
</evidence>
<evidence type="ECO:0000313" key="10">
    <source>
        <dbReference type="EMBL" id="KPH51390.1"/>
    </source>
</evidence>
<dbReference type="PATRIC" id="fig|35818.10.peg.1641"/>
<keyword evidence="11" id="KW-0966">Cell projection</keyword>
<dbReference type="AlphaFoldDB" id="A0A0N1MP38"/>
<evidence type="ECO:0000256" key="6">
    <source>
        <dbReference type="ARBA" id="ARBA00022927"/>
    </source>
</evidence>
<dbReference type="RefSeq" id="WP_054194756.1">
    <property type="nucleotide sequence ID" value="NZ_CAWUYM010000019.1"/>
</dbReference>
<dbReference type="STRING" id="35818.HPU229336_08315"/>
<evidence type="ECO:0000256" key="7">
    <source>
        <dbReference type="ARBA" id="ARBA00023225"/>
    </source>
</evidence>
<reference evidence="12 13" key="1">
    <citation type="submission" date="2014-06" db="EMBL/GenBank/DDBJ databases">
        <title>Helicobacter pullorum isolates in fresh chicken meat - phenotypic and genotypic features.</title>
        <authorList>
            <person name="Borges V."/>
            <person name="Santos A."/>
            <person name="Correia C.B."/>
            <person name="Saraiva M."/>
            <person name="Menard A."/>
            <person name="Vieira L."/>
            <person name="Sampaio D.A."/>
            <person name="Gomes J.P."/>
            <person name="Oleastro M."/>
        </authorList>
    </citation>
    <scope>NUCLEOTIDE SEQUENCE [LARGE SCALE GENOMIC DNA]</scope>
    <source>
        <strain evidence="11 13">229334/12</strain>
        <strain evidence="10 12">229336/12</strain>
    </source>
</reference>
<dbReference type="PANTHER" id="PTHR34982">
    <property type="entry name" value="YOP PROTEINS TRANSLOCATION PROTEIN L"/>
    <property type="match status" value="1"/>
</dbReference>
<proteinExistence type="inferred from homology"/>
<protein>
    <recommendedName>
        <fullName evidence="3">Flagellar assembly protein FliH</fullName>
    </recommendedName>
</protein>
<accession>A0A0N1MP38</accession>
<keyword evidence="11" id="KW-0969">Cilium</keyword>
<dbReference type="Proteomes" id="UP000037997">
    <property type="component" value="Unassembled WGS sequence"/>
</dbReference>
<dbReference type="InterPro" id="IPR051472">
    <property type="entry name" value="T3SS_Stator/FliH"/>
</dbReference>
<dbReference type="EMBL" id="JNUR01000006">
    <property type="protein sequence ID" value="KPH51390.1"/>
    <property type="molecule type" value="Genomic_DNA"/>
</dbReference>
<evidence type="ECO:0000256" key="1">
    <source>
        <dbReference type="ARBA" id="ARBA00003041"/>
    </source>
</evidence>
<sequence>MNNINEHENIITEEHKARHDIKKYNFRNMEVNPKPAAQTTHKETIQDSIPKNNEIQEQEVIQEMQPQQETIQNQPQIDTPSLKLFETEVVDKILQKSDVLAQSLQKLQEQFDKQEKEIDQKVTNAKTEAKEQGYNEGYQKAKQELEAQINSQKELYALSIKRIDEHILESKNHILNLEKELSAIALDIAKEVIISEVNNNSAKIATSLARNLLQNISENTQVTLKVFPGDLEELKESLKDLNNITLQADQAIAKGGVVILSNEGNIDGDIYLRFEAIKKSILESKF</sequence>
<dbReference type="InterPro" id="IPR018035">
    <property type="entry name" value="Flagellar_FliH/T3SS_HrpE"/>
</dbReference>
<keyword evidence="6" id="KW-0653">Protein transport</keyword>
<evidence type="ECO:0000259" key="9">
    <source>
        <dbReference type="Pfam" id="PF02108"/>
    </source>
</evidence>
<evidence type="ECO:0000256" key="2">
    <source>
        <dbReference type="ARBA" id="ARBA00006602"/>
    </source>
</evidence>
<feature type="domain" description="Flagellar assembly protein FliH/Type III secretion system HrpE" evidence="9">
    <location>
        <begin position="173"/>
        <end position="276"/>
    </location>
</feature>